<proteinExistence type="predicted"/>
<evidence type="ECO:0000259" key="1">
    <source>
        <dbReference type="Pfam" id="PF00501"/>
    </source>
</evidence>
<dbReference type="Pfam" id="PF13193">
    <property type="entry name" value="AMP-binding_C"/>
    <property type="match status" value="1"/>
</dbReference>
<organism evidence="3">
    <name type="scientific">uncultured marine bacterium 442</name>
    <dbReference type="NCBI Taxonomy" id="257392"/>
    <lineage>
        <taxon>Bacteria</taxon>
        <taxon>environmental samples</taxon>
    </lineage>
</organism>
<dbReference type="PANTHER" id="PTHR43201:SF32">
    <property type="entry name" value="2-SUCCINYLBENZOATE--COA LIGASE, CHLOROPLASTIC_PEROXISOMAL"/>
    <property type="match status" value="1"/>
</dbReference>
<dbReference type="SUPFAM" id="SSF56801">
    <property type="entry name" value="Acetyl-CoA synthetase-like"/>
    <property type="match status" value="1"/>
</dbReference>
<dbReference type="GO" id="GO:0031956">
    <property type="term" value="F:medium-chain fatty acid-CoA ligase activity"/>
    <property type="evidence" value="ECO:0007669"/>
    <property type="project" value="TreeGrafter"/>
</dbReference>
<dbReference type="PANTHER" id="PTHR43201">
    <property type="entry name" value="ACYL-COA SYNTHETASE"/>
    <property type="match status" value="1"/>
</dbReference>
<feature type="domain" description="AMP-dependent synthetase/ligase" evidence="1">
    <location>
        <begin position="45"/>
        <end position="419"/>
    </location>
</feature>
<dbReference type="InterPro" id="IPR000873">
    <property type="entry name" value="AMP-dep_synth/lig_dom"/>
</dbReference>
<gene>
    <name evidence="3" type="ORF">MBMO_EBAC000-63A02.65</name>
</gene>
<dbReference type="InterPro" id="IPR020845">
    <property type="entry name" value="AMP-binding_CS"/>
</dbReference>
<dbReference type="InterPro" id="IPR025110">
    <property type="entry name" value="AMP-bd_C"/>
</dbReference>
<dbReference type="Gene3D" id="3.40.50.12780">
    <property type="entry name" value="N-terminal domain of ligase-like"/>
    <property type="match status" value="1"/>
</dbReference>
<dbReference type="CDD" id="cd04433">
    <property type="entry name" value="AFD_class_I"/>
    <property type="match status" value="1"/>
</dbReference>
<dbReference type="InterPro" id="IPR042099">
    <property type="entry name" value="ANL_N_sf"/>
</dbReference>
<dbReference type="EMBL" id="AY458639">
    <property type="protein sequence ID" value="AAR37786.1"/>
    <property type="molecule type" value="Genomic_DNA"/>
</dbReference>
<reference evidence="3" key="2">
    <citation type="submission" date="2003-12" db="EMBL/GenBank/DDBJ databases">
        <title>Monterey Bay Coastal Ocean Microbial Observatory environmental clone sequencing.</title>
        <authorList>
            <person name="DeLong E.F."/>
        </authorList>
    </citation>
    <scope>NUCLEOTIDE SEQUENCE</scope>
</reference>
<sequence>MKNLMIELTKKGEFFETSVKGFNKAGGEPIMAYRNAPATLLDIIEAARAHKDQEFLVHGKRRISFAQFFEAVDAFAVYLQFIGLKPGFRLAIAMRNNPEWLIAFAAGVVTGAVVVPINSWGKRDELLHALEDCEPFALVCDSPRAALLKDALETVQFVVVAADSENSGTEVGRGIAFSNALRHAGQPTVVSPTPEQLALILYTSGSTGAPKGAMHSHEGAAQAVFNMLFTGMLSLSIEGPRALQGGAIQEKTLLTVPLFHATGLLGSFLLPCVTAQSIVMLDKWDPQVALRLIEEERITLLSSVPALVKELLSQSNVKEFDITCLQRVASGGAAMPADLPDLIGKYVRNPSASAGYGMTETLTVGSQGAGAVFDAKPEAAGVQSPIMAFRTVSDSGDVLPPGSIGEIEMSGVSCTLGYWRNPSADAVLFSKDGWLRSGDVGFVDDEGYVFITGRIKDIVIRGGENIFPGDTEQACYSLLGVAECVVFGVPDDRLGEELAMVVYCGPNQTLTSDQVRAQLQQSIAGYKVPRYIRIHDRPLLKGATEKFDKRAIREGFIAEQD</sequence>
<evidence type="ECO:0000313" key="3">
    <source>
        <dbReference type="EMBL" id="AAR37786.1"/>
    </source>
</evidence>
<dbReference type="Gene3D" id="3.30.300.30">
    <property type="match status" value="1"/>
</dbReference>
<feature type="domain" description="AMP-binding enzyme C-terminal" evidence="2">
    <location>
        <begin position="471"/>
        <end position="537"/>
    </location>
</feature>
<dbReference type="AlphaFoldDB" id="Q6SH33"/>
<dbReference type="Pfam" id="PF00501">
    <property type="entry name" value="AMP-binding"/>
    <property type="match status" value="1"/>
</dbReference>
<name>Q6SH33_9BACT</name>
<dbReference type="InterPro" id="IPR045851">
    <property type="entry name" value="AMP-bd_C_sf"/>
</dbReference>
<protein>
    <submittedName>
        <fullName evidence="3">AMP-binding enzyme</fullName>
    </submittedName>
</protein>
<reference evidence="3" key="1">
    <citation type="submission" date="2003-11" db="EMBL/GenBank/DDBJ databases">
        <authorList>
            <person name="Heidelberg J.F."/>
            <person name="Eisen J.A."/>
            <person name="Nelson W.C."/>
            <person name="DeLong E.F."/>
        </authorList>
    </citation>
    <scope>NUCLEOTIDE SEQUENCE</scope>
</reference>
<dbReference type="GO" id="GO:0006631">
    <property type="term" value="P:fatty acid metabolic process"/>
    <property type="evidence" value="ECO:0007669"/>
    <property type="project" value="TreeGrafter"/>
</dbReference>
<evidence type="ECO:0000259" key="2">
    <source>
        <dbReference type="Pfam" id="PF13193"/>
    </source>
</evidence>
<dbReference type="PROSITE" id="PS00455">
    <property type="entry name" value="AMP_BINDING"/>
    <property type="match status" value="1"/>
</dbReference>
<accession>Q6SH33</accession>